<keyword evidence="1" id="KW-0479">Metal-binding</keyword>
<dbReference type="AlphaFoldDB" id="A0A368XI45"/>
<dbReference type="InterPro" id="IPR036163">
    <property type="entry name" value="HMA_dom_sf"/>
</dbReference>
<evidence type="ECO:0000313" key="3">
    <source>
        <dbReference type="EMBL" id="RCW65674.1"/>
    </source>
</evidence>
<evidence type="ECO:0000313" key="4">
    <source>
        <dbReference type="Proteomes" id="UP000252884"/>
    </source>
</evidence>
<accession>A0A368XI45</accession>
<dbReference type="InterPro" id="IPR017969">
    <property type="entry name" value="Heavy-metal-associated_CS"/>
</dbReference>
<organism evidence="3 4">
    <name type="scientific">Pseudorhodoferax soli</name>
    <dbReference type="NCBI Taxonomy" id="545864"/>
    <lineage>
        <taxon>Bacteria</taxon>
        <taxon>Pseudomonadati</taxon>
        <taxon>Pseudomonadota</taxon>
        <taxon>Betaproteobacteria</taxon>
        <taxon>Burkholderiales</taxon>
        <taxon>Comamonadaceae</taxon>
    </lineage>
</organism>
<dbReference type="CDD" id="cd00371">
    <property type="entry name" value="HMA"/>
    <property type="match status" value="1"/>
</dbReference>
<dbReference type="OrthoDB" id="9813965at2"/>
<dbReference type="PROSITE" id="PS01047">
    <property type="entry name" value="HMA_1"/>
    <property type="match status" value="1"/>
</dbReference>
<dbReference type="RefSeq" id="WP_114471766.1">
    <property type="nucleotide sequence ID" value="NZ_QPJK01000012.1"/>
</dbReference>
<evidence type="ECO:0000256" key="1">
    <source>
        <dbReference type="ARBA" id="ARBA00022723"/>
    </source>
</evidence>
<dbReference type="Pfam" id="PF00403">
    <property type="entry name" value="HMA"/>
    <property type="match status" value="1"/>
</dbReference>
<dbReference type="GO" id="GO:0046872">
    <property type="term" value="F:metal ion binding"/>
    <property type="evidence" value="ECO:0007669"/>
    <property type="project" value="UniProtKB-KW"/>
</dbReference>
<gene>
    <name evidence="3" type="ORF">DES41_112125</name>
</gene>
<dbReference type="Proteomes" id="UP000252884">
    <property type="component" value="Unassembled WGS sequence"/>
</dbReference>
<dbReference type="PROSITE" id="PS50846">
    <property type="entry name" value="HMA_2"/>
    <property type="match status" value="1"/>
</dbReference>
<reference evidence="3 4" key="1">
    <citation type="submission" date="2018-07" db="EMBL/GenBank/DDBJ databases">
        <title>Genomic Encyclopedia of Type Strains, Phase IV (KMG-IV): sequencing the most valuable type-strain genomes for metagenomic binning, comparative biology and taxonomic classification.</title>
        <authorList>
            <person name="Goeker M."/>
        </authorList>
    </citation>
    <scope>NUCLEOTIDE SEQUENCE [LARGE SCALE GENOMIC DNA]</scope>
    <source>
        <strain evidence="3 4">DSM 21634</strain>
    </source>
</reference>
<comment type="caution">
    <text evidence="3">The sequence shown here is derived from an EMBL/GenBank/DDBJ whole genome shotgun (WGS) entry which is preliminary data.</text>
</comment>
<dbReference type="EMBL" id="QPJK01000012">
    <property type="protein sequence ID" value="RCW65674.1"/>
    <property type="molecule type" value="Genomic_DNA"/>
</dbReference>
<name>A0A368XI45_9BURK</name>
<keyword evidence="4" id="KW-1185">Reference proteome</keyword>
<proteinExistence type="predicted"/>
<dbReference type="SUPFAM" id="SSF55008">
    <property type="entry name" value="HMA, heavy metal-associated domain"/>
    <property type="match status" value="1"/>
</dbReference>
<feature type="domain" description="HMA" evidence="2">
    <location>
        <begin position="1"/>
        <end position="64"/>
    </location>
</feature>
<dbReference type="InterPro" id="IPR006121">
    <property type="entry name" value="HMA_dom"/>
</dbReference>
<evidence type="ECO:0000259" key="2">
    <source>
        <dbReference type="PROSITE" id="PS50846"/>
    </source>
</evidence>
<protein>
    <submittedName>
        <fullName evidence="3">Copper chaperone</fullName>
    </submittedName>
</protein>
<sequence length="68" mass="7089">MLTFDVQDMSCGHCVASITKAVQATDPQARVEVDLARHRVQVQPAQADAAAVQQAIAAAGFTPQPVTG</sequence>
<dbReference type="Gene3D" id="3.30.70.100">
    <property type="match status" value="1"/>
</dbReference>